<dbReference type="InterPro" id="IPR050583">
    <property type="entry name" value="Mycobacterial_A85_antigen"/>
</dbReference>
<dbReference type="AlphaFoldDB" id="A0A841GXQ5"/>
<sequence>MNREHHRWHSPSLGREMELLVFGHAGARMVVFPTSMGRFYEWEDRGMMDTLGEQLRNGWLQIICVDSVDGESWYARGKHPHDRAQRQFQYESYILNEVLPFSRSRNDNPFVIATGASFGAYHAVTMALRHPHAFNRVIGLSGMYDIRQFAAGHYDEAVYANNPSHFISDLSDHGHLEALRRMDIILATGHDDSFVENNRHLSRILWDKGVGNALRIWDGWAHDWPYWQDMIRAYVNGSD</sequence>
<name>A0A841GXQ5_9BACT</name>
<dbReference type="PANTHER" id="PTHR48098:SF3">
    <property type="entry name" value="IRON(III) ENTEROBACTIN ESTERASE"/>
    <property type="match status" value="1"/>
</dbReference>
<accession>A0A841GXQ5</accession>
<evidence type="ECO:0000313" key="2">
    <source>
        <dbReference type="Proteomes" id="UP000582837"/>
    </source>
</evidence>
<dbReference type="EMBL" id="JACHIA010000005">
    <property type="protein sequence ID" value="MBB6070535.1"/>
    <property type="molecule type" value="Genomic_DNA"/>
</dbReference>
<comment type="caution">
    <text evidence="1">The sequence shown here is derived from an EMBL/GenBank/DDBJ whole genome shotgun (WGS) entry which is preliminary data.</text>
</comment>
<dbReference type="PANTHER" id="PTHR48098">
    <property type="entry name" value="ENTEROCHELIN ESTERASE-RELATED"/>
    <property type="match status" value="1"/>
</dbReference>
<evidence type="ECO:0000313" key="1">
    <source>
        <dbReference type="EMBL" id="MBB6070535.1"/>
    </source>
</evidence>
<dbReference type="InterPro" id="IPR000801">
    <property type="entry name" value="Esterase-like"/>
</dbReference>
<dbReference type="Gene3D" id="3.40.50.1820">
    <property type="entry name" value="alpha/beta hydrolase"/>
    <property type="match status" value="1"/>
</dbReference>
<organism evidence="1 2">
    <name type="scientific">Longimicrobium terrae</name>
    <dbReference type="NCBI Taxonomy" id="1639882"/>
    <lineage>
        <taxon>Bacteria</taxon>
        <taxon>Pseudomonadati</taxon>
        <taxon>Gemmatimonadota</taxon>
        <taxon>Longimicrobiia</taxon>
        <taxon>Longimicrobiales</taxon>
        <taxon>Longimicrobiaceae</taxon>
        <taxon>Longimicrobium</taxon>
    </lineage>
</organism>
<dbReference type="InterPro" id="IPR029058">
    <property type="entry name" value="AB_hydrolase_fold"/>
</dbReference>
<keyword evidence="2" id="KW-1185">Reference proteome</keyword>
<protein>
    <submittedName>
        <fullName evidence="1">Esterase/lipase superfamily enzyme</fullName>
    </submittedName>
</protein>
<proteinExistence type="predicted"/>
<reference evidence="1 2" key="1">
    <citation type="submission" date="2020-08" db="EMBL/GenBank/DDBJ databases">
        <title>Genomic Encyclopedia of Type Strains, Phase IV (KMG-IV): sequencing the most valuable type-strain genomes for metagenomic binning, comparative biology and taxonomic classification.</title>
        <authorList>
            <person name="Goeker M."/>
        </authorList>
    </citation>
    <scope>NUCLEOTIDE SEQUENCE [LARGE SCALE GENOMIC DNA]</scope>
    <source>
        <strain evidence="1 2">DSM 29007</strain>
    </source>
</reference>
<dbReference type="SUPFAM" id="SSF53474">
    <property type="entry name" value="alpha/beta-Hydrolases"/>
    <property type="match status" value="1"/>
</dbReference>
<dbReference type="Pfam" id="PF00756">
    <property type="entry name" value="Esterase"/>
    <property type="match status" value="1"/>
</dbReference>
<dbReference type="Proteomes" id="UP000582837">
    <property type="component" value="Unassembled WGS sequence"/>
</dbReference>
<dbReference type="RefSeq" id="WP_170034371.1">
    <property type="nucleotide sequence ID" value="NZ_JABDTL010000001.1"/>
</dbReference>
<gene>
    <name evidence="1" type="ORF">HNQ61_002156</name>
</gene>